<comment type="similarity">
    <text evidence="1">Belongs to the bacterial histone-like protein family.</text>
</comment>
<dbReference type="Gene3D" id="4.10.520.10">
    <property type="entry name" value="IHF-like DNA-binding proteins"/>
    <property type="match status" value="1"/>
</dbReference>
<sequence>MSKLGIKEVAERAAEKTGKSVKLSKDVINATLETIQEELAEGNDVAFVGYVSFNVEEVAARSGSCAGRKWSKPAHSVVKAKLGAKLKNAVEE</sequence>
<dbReference type="Pfam" id="PF00216">
    <property type="entry name" value="Bac_DNA_binding"/>
    <property type="match status" value="1"/>
</dbReference>
<dbReference type="EMBL" id="BK015712">
    <property type="protein sequence ID" value="DAE21426.1"/>
    <property type="molecule type" value="Genomic_DNA"/>
</dbReference>
<name>A0A8S5QQZ2_9CAUD</name>
<accession>A0A8S5QQZ2</accession>
<protein>
    <submittedName>
        <fullName evidence="2">Bacterial DNA-binding protein</fullName>
    </submittedName>
</protein>
<dbReference type="GO" id="GO:0003677">
    <property type="term" value="F:DNA binding"/>
    <property type="evidence" value="ECO:0007669"/>
    <property type="project" value="UniProtKB-KW"/>
</dbReference>
<keyword evidence="2" id="KW-0238">DNA-binding</keyword>
<dbReference type="InterPro" id="IPR000119">
    <property type="entry name" value="Hist_DNA-bd"/>
</dbReference>
<dbReference type="SUPFAM" id="SSF47729">
    <property type="entry name" value="IHF-like DNA-binding proteins"/>
    <property type="match status" value="1"/>
</dbReference>
<dbReference type="SMART" id="SM00411">
    <property type="entry name" value="BHL"/>
    <property type="match status" value="1"/>
</dbReference>
<reference evidence="2" key="1">
    <citation type="journal article" date="2021" name="Proc. Natl. Acad. Sci. U.S.A.">
        <title>A Catalog of Tens of Thousands of Viruses from Human Metagenomes Reveals Hidden Associations with Chronic Diseases.</title>
        <authorList>
            <person name="Tisza M.J."/>
            <person name="Buck C.B."/>
        </authorList>
    </citation>
    <scope>NUCLEOTIDE SEQUENCE</scope>
    <source>
        <strain evidence="2">CtgXL3</strain>
    </source>
</reference>
<dbReference type="GO" id="GO:0030527">
    <property type="term" value="F:structural constituent of chromatin"/>
    <property type="evidence" value="ECO:0007669"/>
    <property type="project" value="InterPro"/>
</dbReference>
<proteinExistence type="inferred from homology"/>
<evidence type="ECO:0000256" key="1">
    <source>
        <dbReference type="RuleBase" id="RU003939"/>
    </source>
</evidence>
<evidence type="ECO:0000313" key="2">
    <source>
        <dbReference type="EMBL" id="DAE21426.1"/>
    </source>
</evidence>
<organism evidence="2">
    <name type="scientific">Myoviridae sp. ctgXL3</name>
    <dbReference type="NCBI Taxonomy" id="2826681"/>
    <lineage>
        <taxon>Viruses</taxon>
        <taxon>Duplodnaviria</taxon>
        <taxon>Heunggongvirae</taxon>
        <taxon>Uroviricota</taxon>
        <taxon>Caudoviricetes</taxon>
    </lineage>
</organism>
<dbReference type="InterPro" id="IPR010992">
    <property type="entry name" value="IHF-like_DNA-bd_dom_sf"/>
</dbReference>